<comment type="caution">
    <text evidence="1">The sequence shown here is derived from an EMBL/GenBank/DDBJ whole genome shotgun (WGS) entry which is preliminary data.</text>
</comment>
<accession>A0A2P6Q4N0</accession>
<dbReference type="EMBL" id="PDCK01000043">
    <property type="protein sequence ID" value="PRQ29094.1"/>
    <property type="molecule type" value="Genomic_DNA"/>
</dbReference>
<evidence type="ECO:0000313" key="2">
    <source>
        <dbReference type="Proteomes" id="UP000238479"/>
    </source>
</evidence>
<evidence type="ECO:0000313" key="1">
    <source>
        <dbReference type="EMBL" id="PRQ29094.1"/>
    </source>
</evidence>
<sequence length="77" mass="8210">MAAHRLCFDLISAVALSVRRLGSAMKSMVASAAQKPPEPLLCFDLISAIAEEPKVSLLCYCGDGELQESKKENGGKN</sequence>
<dbReference type="Proteomes" id="UP000238479">
    <property type="component" value="Chromosome 5"/>
</dbReference>
<keyword evidence="2" id="KW-1185">Reference proteome</keyword>
<dbReference type="Gramene" id="PRQ29094">
    <property type="protein sequence ID" value="PRQ29094"/>
    <property type="gene ID" value="RchiOBHm_Chr5g0010141"/>
</dbReference>
<protein>
    <submittedName>
        <fullName evidence="1">Uncharacterized protein</fullName>
    </submittedName>
</protein>
<dbReference type="AlphaFoldDB" id="A0A2P6Q4N0"/>
<organism evidence="1 2">
    <name type="scientific">Rosa chinensis</name>
    <name type="common">China rose</name>
    <dbReference type="NCBI Taxonomy" id="74649"/>
    <lineage>
        <taxon>Eukaryota</taxon>
        <taxon>Viridiplantae</taxon>
        <taxon>Streptophyta</taxon>
        <taxon>Embryophyta</taxon>
        <taxon>Tracheophyta</taxon>
        <taxon>Spermatophyta</taxon>
        <taxon>Magnoliopsida</taxon>
        <taxon>eudicotyledons</taxon>
        <taxon>Gunneridae</taxon>
        <taxon>Pentapetalae</taxon>
        <taxon>rosids</taxon>
        <taxon>fabids</taxon>
        <taxon>Rosales</taxon>
        <taxon>Rosaceae</taxon>
        <taxon>Rosoideae</taxon>
        <taxon>Rosoideae incertae sedis</taxon>
        <taxon>Rosa</taxon>
    </lineage>
</organism>
<name>A0A2P6Q4N0_ROSCH</name>
<reference evidence="1 2" key="1">
    <citation type="journal article" date="2018" name="Nat. Genet.">
        <title>The Rosa genome provides new insights in the design of modern roses.</title>
        <authorList>
            <person name="Bendahmane M."/>
        </authorList>
    </citation>
    <scope>NUCLEOTIDE SEQUENCE [LARGE SCALE GENOMIC DNA]</scope>
    <source>
        <strain evidence="2">cv. Old Blush</strain>
    </source>
</reference>
<gene>
    <name evidence="1" type="ORF">RchiOBHm_Chr5g0010141</name>
</gene>
<proteinExistence type="predicted"/>